<name>A0ABD0L8V3_9CAEN</name>
<reference evidence="2 3" key="1">
    <citation type="journal article" date="2023" name="Sci. Data">
        <title>Genome assembly of the Korean intertidal mud-creeper Batillaria attramentaria.</title>
        <authorList>
            <person name="Patra A.K."/>
            <person name="Ho P.T."/>
            <person name="Jun S."/>
            <person name="Lee S.J."/>
            <person name="Kim Y."/>
            <person name="Won Y.J."/>
        </authorList>
    </citation>
    <scope>NUCLEOTIDE SEQUENCE [LARGE SCALE GENOMIC DNA]</scope>
    <source>
        <strain evidence="2">Wonlab-2016</strain>
    </source>
</reference>
<dbReference type="Proteomes" id="UP001519460">
    <property type="component" value="Unassembled WGS sequence"/>
</dbReference>
<feature type="non-terminal residue" evidence="2">
    <location>
        <position position="1"/>
    </location>
</feature>
<evidence type="ECO:0000313" key="3">
    <source>
        <dbReference type="Proteomes" id="UP001519460"/>
    </source>
</evidence>
<evidence type="ECO:0000256" key="1">
    <source>
        <dbReference type="SAM" id="MobiDB-lite"/>
    </source>
</evidence>
<dbReference type="EMBL" id="JACVVK020000070">
    <property type="protein sequence ID" value="KAK7495986.1"/>
    <property type="molecule type" value="Genomic_DNA"/>
</dbReference>
<feature type="compositionally biased region" description="Polar residues" evidence="1">
    <location>
        <begin position="13"/>
        <end position="25"/>
    </location>
</feature>
<protein>
    <submittedName>
        <fullName evidence="2">Uncharacterized protein</fullName>
    </submittedName>
</protein>
<feature type="region of interest" description="Disordered" evidence="1">
    <location>
        <begin position="1"/>
        <end position="25"/>
    </location>
</feature>
<keyword evidence="3" id="KW-1185">Reference proteome</keyword>
<sequence>AEHIKDGYKETNSRTTIKPHQTSRKSNLQHLGLDAGAHTMLYLFSSLGNPKTLLHADRETEIGKSGINNPHNPPSGKGSHSRSLDNGGALLLFAACDTRHTETSSHFAVQDTPKRLHILRCKKNRNVFTFCGARHTETSAYFVTQDTPKHLHILWRKTHRNVFTFCDTRHTETSSHFVAQDTPKRLHILWRKTHRNVFTLRGARHTETSSRFVVQDTPKRLHASWRKTHRNEHLHTS</sequence>
<comment type="caution">
    <text evidence="2">The sequence shown here is derived from an EMBL/GenBank/DDBJ whole genome shotgun (WGS) entry which is preliminary data.</text>
</comment>
<accession>A0ABD0L8V3</accession>
<feature type="compositionally biased region" description="Basic and acidic residues" evidence="1">
    <location>
        <begin position="1"/>
        <end position="12"/>
    </location>
</feature>
<feature type="region of interest" description="Disordered" evidence="1">
    <location>
        <begin position="62"/>
        <end position="82"/>
    </location>
</feature>
<dbReference type="AlphaFoldDB" id="A0ABD0L8V3"/>
<evidence type="ECO:0000313" key="2">
    <source>
        <dbReference type="EMBL" id="KAK7495986.1"/>
    </source>
</evidence>
<organism evidence="2 3">
    <name type="scientific">Batillaria attramentaria</name>
    <dbReference type="NCBI Taxonomy" id="370345"/>
    <lineage>
        <taxon>Eukaryota</taxon>
        <taxon>Metazoa</taxon>
        <taxon>Spiralia</taxon>
        <taxon>Lophotrochozoa</taxon>
        <taxon>Mollusca</taxon>
        <taxon>Gastropoda</taxon>
        <taxon>Caenogastropoda</taxon>
        <taxon>Sorbeoconcha</taxon>
        <taxon>Cerithioidea</taxon>
        <taxon>Batillariidae</taxon>
        <taxon>Batillaria</taxon>
    </lineage>
</organism>
<gene>
    <name evidence="2" type="ORF">BaRGS_00012687</name>
</gene>
<proteinExistence type="predicted"/>